<comment type="caution">
    <text evidence="1">The sequence shown here is derived from an EMBL/GenBank/DDBJ whole genome shotgun (WGS) entry which is preliminary data.</text>
</comment>
<accession>A0ABT8KRC5</accession>
<proteinExistence type="predicted"/>
<protein>
    <submittedName>
        <fullName evidence="1">Uncharacterized protein</fullName>
    </submittedName>
</protein>
<reference evidence="1" key="1">
    <citation type="submission" date="2023-06" db="EMBL/GenBank/DDBJ databases">
        <title>Genomic of Parafulvivirga corallium.</title>
        <authorList>
            <person name="Wang G."/>
        </authorList>
    </citation>
    <scope>NUCLEOTIDE SEQUENCE</scope>
    <source>
        <strain evidence="1">BMA10</strain>
    </source>
</reference>
<evidence type="ECO:0000313" key="1">
    <source>
        <dbReference type="EMBL" id="MDN5202218.1"/>
    </source>
</evidence>
<dbReference type="EMBL" id="JAUJEA010000004">
    <property type="protein sequence ID" value="MDN5202218.1"/>
    <property type="molecule type" value="Genomic_DNA"/>
</dbReference>
<gene>
    <name evidence="1" type="ORF">QQ008_12610</name>
</gene>
<evidence type="ECO:0000313" key="2">
    <source>
        <dbReference type="Proteomes" id="UP001172082"/>
    </source>
</evidence>
<dbReference type="RefSeq" id="WP_346752244.1">
    <property type="nucleotide sequence ID" value="NZ_JAUJEA010000004.1"/>
</dbReference>
<sequence length="128" mass="14435">METASQSHEMKIVNGDILYFRFIKGNKVEAYSVGLQQCKDNMVKPEVTKIVVVVEDEDTMFSSDMQDIWLMTGELADANGLDKWGVVVPSLEKEITIRYLVNGGKDGVRNYDSFISDDETEVMEWAAS</sequence>
<keyword evidence="2" id="KW-1185">Reference proteome</keyword>
<name>A0ABT8KRC5_9BACT</name>
<dbReference type="Proteomes" id="UP001172082">
    <property type="component" value="Unassembled WGS sequence"/>
</dbReference>
<organism evidence="1 2">
    <name type="scientific">Splendidivirga corallicola</name>
    <dbReference type="NCBI Taxonomy" id="3051826"/>
    <lineage>
        <taxon>Bacteria</taxon>
        <taxon>Pseudomonadati</taxon>
        <taxon>Bacteroidota</taxon>
        <taxon>Cytophagia</taxon>
        <taxon>Cytophagales</taxon>
        <taxon>Splendidivirgaceae</taxon>
        <taxon>Splendidivirga</taxon>
    </lineage>
</organism>